<accession>A0ABS5AA03</accession>
<dbReference type="RefSeq" id="WP_086788844.1">
    <property type="nucleotide sequence ID" value="NZ_JAGIOO010000001.1"/>
</dbReference>
<sequence>MTEHNPFLAEWLAGHLPPSALDLDQLTLMLLLSEREGATPFPERVLDAWRTVLLLERERVEQSELRFIDRARRQGWSWARLAEELGLSDAETAERRREELAEGLTRKRGRPELWRHRYLEGWQHGQPVG</sequence>
<protein>
    <recommendedName>
        <fullName evidence="3">Helix-turn-helix domain-containing protein</fullName>
    </recommendedName>
</protein>
<organism evidence="1 2">
    <name type="scientific">Crossiella equi</name>
    <dbReference type="NCBI Taxonomy" id="130796"/>
    <lineage>
        <taxon>Bacteria</taxon>
        <taxon>Bacillati</taxon>
        <taxon>Actinomycetota</taxon>
        <taxon>Actinomycetes</taxon>
        <taxon>Pseudonocardiales</taxon>
        <taxon>Pseudonocardiaceae</taxon>
        <taxon>Crossiella</taxon>
    </lineage>
</organism>
<evidence type="ECO:0000313" key="1">
    <source>
        <dbReference type="EMBL" id="MBP2473396.1"/>
    </source>
</evidence>
<name>A0ABS5AA03_9PSEU</name>
<proteinExistence type="predicted"/>
<keyword evidence="2" id="KW-1185">Reference proteome</keyword>
<dbReference type="Proteomes" id="UP001519363">
    <property type="component" value="Unassembled WGS sequence"/>
</dbReference>
<evidence type="ECO:0008006" key="3">
    <source>
        <dbReference type="Google" id="ProtNLM"/>
    </source>
</evidence>
<evidence type="ECO:0000313" key="2">
    <source>
        <dbReference type="Proteomes" id="UP001519363"/>
    </source>
</evidence>
<reference evidence="1 2" key="1">
    <citation type="submission" date="2021-03" db="EMBL/GenBank/DDBJ databases">
        <title>Sequencing the genomes of 1000 actinobacteria strains.</title>
        <authorList>
            <person name="Klenk H.-P."/>
        </authorList>
    </citation>
    <scope>NUCLEOTIDE SEQUENCE [LARGE SCALE GENOMIC DNA]</scope>
    <source>
        <strain evidence="1 2">DSM 44580</strain>
    </source>
</reference>
<comment type="caution">
    <text evidence="1">The sequence shown here is derived from an EMBL/GenBank/DDBJ whole genome shotgun (WGS) entry which is preliminary data.</text>
</comment>
<gene>
    <name evidence="1" type="ORF">JOF53_002268</name>
</gene>
<dbReference type="EMBL" id="JAGIOO010000001">
    <property type="protein sequence ID" value="MBP2473396.1"/>
    <property type="molecule type" value="Genomic_DNA"/>
</dbReference>